<evidence type="ECO:0000313" key="1">
    <source>
        <dbReference type="EMBL" id="KAK5951820.1"/>
    </source>
</evidence>
<reference evidence="1 2" key="1">
    <citation type="submission" date="2022-12" db="EMBL/GenBank/DDBJ databases">
        <title>Genomic features and morphological characterization of a novel Knufia sp. strain isolated from spacecraft assembly facility.</title>
        <authorList>
            <person name="Teixeira M."/>
            <person name="Chander A.M."/>
            <person name="Stajich J.E."/>
            <person name="Venkateswaran K."/>
        </authorList>
    </citation>
    <scope>NUCLEOTIDE SEQUENCE [LARGE SCALE GENOMIC DNA]</scope>
    <source>
        <strain evidence="1 2">FJI-L2-BK-P2</strain>
    </source>
</reference>
<protein>
    <submittedName>
        <fullName evidence="1">Uncharacterized protein</fullName>
    </submittedName>
</protein>
<dbReference type="Proteomes" id="UP001316803">
    <property type="component" value="Unassembled WGS sequence"/>
</dbReference>
<evidence type="ECO:0000313" key="2">
    <source>
        <dbReference type="Proteomes" id="UP001316803"/>
    </source>
</evidence>
<dbReference type="AlphaFoldDB" id="A0AAN8EDS5"/>
<organism evidence="1 2">
    <name type="scientific">Knufia fluminis</name>
    <dbReference type="NCBI Taxonomy" id="191047"/>
    <lineage>
        <taxon>Eukaryota</taxon>
        <taxon>Fungi</taxon>
        <taxon>Dikarya</taxon>
        <taxon>Ascomycota</taxon>
        <taxon>Pezizomycotina</taxon>
        <taxon>Eurotiomycetes</taxon>
        <taxon>Chaetothyriomycetidae</taxon>
        <taxon>Chaetothyriales</taxon>
        <taxon>Trichomeriaceae</taxon>
        <taxon>Knufia</taxon>
    </lineage>
</organism>
<dbReference type="EMBL" id="JAKLMC020000018">
    <property type="protein sequence ID" value="KAK5951820.1"/>
    <property type="molecule type" value="Genomic_DNA"/>
</dbReference>
<proteinExistence type="predicted"/>
<keyword evidence="2" id="KW-1185">Reference proteome</keyword>
<gene>
    <name evidence="1" type="ORF">OHC33_007112</name>
</gene>
<sequence length="633" mass="71487">MVKSMPKYVLPRNHEKHPSGFHALLSARKLINRQLETVKGRLRDLYASEDNVKNAVLSQFEWLDKSATKTSKRLPHFARSLHNAMAIPMKSFVVLRCLQQEINHLRKTLSVVDATRICCCRKDHFIQEIGALGDMMKLYLMEALRRSDVGIDTGSVCDLHRSEGGFWSAVQKIDKHELLEKDKLLSIAVDILQSSCCVEDQYDTFAALTEHLADNNSEMDRFEPTRLITLTEHITLFRHLKECSDVLSGGKVCGRRGDCDVGYCGLHGFLEGMAPGGPRIFETREFNFAKLTATVASRFLYGSQKAVSSSQLWDAMVRYAEAACALHSISINNEVKWPQTNGKHQIHLLRCNPHGLVHAGNVLRELFQFLRTTSHTTSIYGQKAKAQNKLSVSSQTNDASETCSTKVATEHCKAVVSGSHLSDSYCHPSASEARVKAVSQARTAVEPLPPARKDVSFNIATNIGSHRNQQEGASITPRARILSKYHSRGYGNADRHIRQPKHTAATNIYQRTWIVSNPTFYHEVWRVIFPLTKEDRLVSRVSWRLFQQAIESPPLNCHLKKAQGSVFIWERGNGRGGDDIFQCHAPHSFDWIRAGDLYRYRKDLRDTFGMDTERIRLEGKTYQGKRHACGAKC</sequence>
<comment type="caution">
    <text evidence="1">The sequence shown here is derived from an EMBL/GenBank/DDBJ whole genome shotgun (WGS) entry which is preliminary data.</text>
</comment>
<accession>A0AAN8EDS5</accession>
<name>A0AAN8EDS5_9EURO</name>